<gene>
    <name evidence="8" type="ORF">Sant_1384</name>
</gene>
<dbReference type="SUPFAM" id="SSF103473">
    <property type="entry name" value="MFS general substrate transporter"/>
    <property type="match status" value="1"/>
</dbReference>
<dbReference type="InterPro" id="IPR036259">
    <property type="entry name" value="MFS_trans_sf"/>
</dbReference>
<evidence type="ECO:0000256" key="2">
    <source>
        <dbReference type="ARBA" id="ARBA00022448"/>
    </source>
</evidence>
<feature type="transmembrane region" description="Helical" evidence="6">
    <location>
        <begin position="345"/>
        <end position="365"/>
    </location>
</feature>
<accession>W0HWD9</accession>
<dbReference type="RefSeq" id="WP_038668339.1">
    <property type="nucleotide sequence ID" value="NZ_CP006569.1"/>
</dbReference>
<keyword evidence="2" id="KW-0813">Transport</keyword>
<reference evidence="8 9" key="1">
    <citation type="journal article" date="2014" name="Genome Biol. Evol.">
        <title>Genome degeneration and adaptation in a nascent stage of symbiosis.</title>
        <authorList>
            <person name="Oakeson K.F."/>
            <person name="Gil R."/>
            <person name="Clayton A.L."/>
            <person name="Dunn D.M."/>
            <person name="von Niederhausern A.C."/>
            <person name="Hamil C."/>
            <person name="Aoyagi A."/>
            <person name="Duval B."/>
            <person name="Baca A."/>
            <person name="Silva F.J."/>
            <person name="Vallier A."/>
            <person name="Jackson D.G."/>
            <person name="Latorre A."/>
            <person name="Weiss R.B."/>
            <person name="Heddi A."/>
            <person name="Moya A."/>
            <person name="Dale C."/>
        </authorList>
    </citation>
    <scope>NUCLEOTIDE SEQUENCE [LARGE SCALE GENOMIC DNA]</scope>
    <source>
        <strain evidence="8 9">HS1</strain>
    </source>
</reference>
<dbReference type="Proteomes" id="UP000019028">
    <property type="component" value="Chromosome"/>
</dbReference>
<dbReference type="GO" id="GO:0016020">
    <property type="term" value="C:membrane"/>
    <property type="evidence" value="ECO:0007669"/>
    <property type="project" value="UniProtKB-SubCell"/>
</dbReference>
<comment type="subcellular location">
    <subcellularLocation>
        <location evidence="1">Membrane</location>
        <topology evidence="1">Multi-pass membrane protein</topology>
    </subcellularLocation>
</comment>
<evidence type="ECO:0000259" key="7">
    <source>
        <dbReference type="PROSITE" id="PS50850"/>
    </source>
</evidence>
<feature type="transmembrane region" description="Helical" evidence="6">
    <location>
        <begin position="377"/>
        <end position="400"/>
    </location>
</feature>
<feature type="transmembrane region" description="Helical" evidence="6">
    <location>
        <begin position="258"/>
        <end position="278"/>
    </location>
</feature>
<feature type="transmembrane region" description="Helical" evidence="6">
    <location>
        <begin position="284"/>
        <end position="306"/>
    </location>
</feature>
<feature type="transmembrane region" description="Helical" evidence="6">
    <location>
        <begin position="318"/>
        <end position="339"/>
    </location>
</feature>
<evidence type="ECO:0000313" key="8">
    <source>
        <dbReference type="EMBL" id="AHF76443.1"/>
    </source>
</evidence>
<dbReference type="CDD" id="cd17319">
    <property type="entry name" value="MFS_ExuT_GudP_like"/>
    <property type="match status" value="1"/>
</dbReference>
<sequence>MNTLASVAGKRSDDIESKVVKKIMLRILPFLMLGYFIAFMDRVNIGFAAVQMNASLGFTSAVYGVGAGIFFIGYFLFEVPSNLAMHRFGARVWIARIMITWGLISGLTAFVRGEYSFFIIRFLLGMAEAGFFPGVVYYFSYWLPAKNRAKVLSVFYLAVPFAVVFGSLISAPLLMMHGLGGLEGWQWLFIIEALPAVILGVYLFFRLKDKPEQATWLDDEEKAWLTETLSNEKANLATPGQHRLGQVFSDPRVIKLSLVYFGMNFAGVGLIMFLPQIVAGFGSALSWVGVIAAIPYFVAAVLLPFIGRYSDRHPGSRAVHSGCSAAAVAIGLALCVFISHPVAMLLLICLAAVGIYAFAPPFWALCSNLFAGSASAAAIAVINSVGNLSGFAGPFVMGWLRDTTGSFAFSLLAIAAGPALAAIGLVLMKRRNTAA</sequence>
<feature type="transmembrane region" description="Helical" evidence="6">
    <location>
        <begin position="56"/>
        <end position="77"/>
    </location>
</feature>
<feature type="transmembrane region" description="Helical" evidence="6">
    <location>
        <begin position="117"/>
        <end position="139"/>
    </location>
</feature>
<evidence type="ECO:0000256" key="1">
    <source>
        <dbReference type="ARBA" id="ARBA00004141"/>
    </source>
</evidence>
<name>W0HWD9_9GAMM</name>
<dbReference type="GO" id="GO:0022857">
    <property type="term" value="F:transmembrane transporter activity"/>
    <property type="evidence" value="ECO:0007669"/>
    <property type="project" value="InterPro"/>
</dbReference>
<dbReference type="EMBL" id="CP006569">
    <property type="protein sequence ID" value="AHF76443.1"/>
    <property type="molecule type" value="Genomic_DNA"/>
</dbReference>
<keyword evidence="9" id="KW-1185">Reference proteome</keyword>
<dbReference type="FunFam" id="1.20.1250.20:FF:000018">
    <property type="entry name" value="MFS transporter permease"/>
    <property type="match status" value="1"/>
</dbReference>
<dbReference type="Gene3D" id="1.20.1250.20">
    <property type="entry name" value="MFS general substrate transporter like domains"/>
    <property type="match status" value="2"/>
</dbReference>
<dbReference type="PATRIC" id="fig|1239307.3.peg.1494"/>
<evidence type="ECO:0000256" key="5">
    <source>
        <dbReference type="ARBA" id="ARBA00023136"/>
    </source>
</evidence>
<proteinExistence type="predicted"/>
<feature type="transmembrane region" description="Helical" evidence="6">
    <location>
        <begin position="406"/>
        <end position="428"/>
    </location>
</feature>
<dbReference type="AlphaFoldDB" id="W0HWD9"/>
<dbReference type="OrthoDB" id="9773957at2"/>
<keyword evidence="5 6" id="KW-0472">Membrane</keyword>
<feature type="transmembrane region" description="Helical" evidence="6">
    <location>
        <begin position="151"/>
        <end position="173"/>
    </location>
</feature>
<keyword evidence="4 6" id="KW-1133">Transmembrane helix</keyword>
<dbReference type="PANTHER" id="PTHR43791">
    <property type="entry name" value="PERMEASE-RELATED"/>
    <property type="match status" value="1"/>
</dbReference>
<dbReference type="KEGG" id="sod:Sant_1384"/>
<evidence type="ECO:0000256" key="4">
    <source>
        <dbReference type="ARBA" id="ARBA00022989"/>
    </source>
</evidence>
<feature type="transmembrane region" description="Helical" evidence="6">
    <location>
        <begin position="89"/>
        <end position="111"/>
    </location>
</feature>
<feature type="transmembrane region" description="Helical" evidence="6">
    <location>
        <begin position="185"/>
        <end position="205"/>
    </location>
</feature>
<evidence type="ECO:0000256" key="6">
    <source>
        <dbReference type="SAM" id="Phobius"/>
    </source>
</evidence>
<organism evidence="8 9">
    <name type="scientific">Sodalis praecaptivus</name>
    <dbReference type="NCBI Taxonomy" id="1239307"/>
    <lineage>
        <taxon>Bacteria</taxon>
        <taxon>Pseudomonadati</taxon>
        <taxon>Pseudomonadota</taxon>
        <taxon>Gammaproteobacteria</taxon>
        <taxon>Enterobacterales</taxon>
        <taxon>Bruguierivoracaceae</taxon>
        <taxon>Sodalis</taxon>
    </lineage>
</organism>
<dbReference type="PROSITE" id="PS50850">
    <property type="entry name" value="MFS"/>
    <property type="match status" value="1"/>
</dbReference>
<dbReference type="InterPro" id="IPR011701">
    <property type="entry name" value="MFS"/>
</dbReference>
<feature type="domain" description="Major facilitator superfamily (MFS) profile" evidence="7">
    <location>
        <begin position="27"/>
        <end position="433"/>
    </location>
</feature>
<keyword evidence="3 6" id="KW-0812">Transmembrane</keyword>
<evidence type="ECO:0000313" key="9">
    <source>
        <dbReference type="Proteomes" id="UP000019028"/>
    </source>
</evidence>
<dbReference type="InterPro" id="IPR020846">
    <property type="entry name" value="MFS_dom"/>
</dbReference>
<dbReference type="HOGENOM" id="CLU_001265_0_0_6"/>
<protein>
    <submittedName>
        <fullName evidence="8">Putative D-galactonate transporter</fullName>
    </submittedName>
</protein>
<feature type="transmembrane region" description="Helical" evidence="6">
    <location>
        <begin position="27"/>
        <end position="50"/>
    </location>
</feature>
<evidence type="ECO:0000256" key="3">
    <source>
        <dbReference type="ARBA" id="ARBA00022692"/>
    </source>
</evidence>
<dbReference type="PANTHER" id="PTHR43791:SF36">
    <property type="entry name" value="TRANSPORTER, PUTATIVE (AFU_ORTHOLOGUE AFUA_6G08340)-RELATED"/>
    <property type="match status" value="1"/>
</dbReference>
<dbReference type="Pfam" id="PF07690">
    <property type="entry name" value="MFS_1"/>
    <property type="match status" value="1"/>
</dbReference>